<accession>A0A2T0M6G4</accession>
<evidence type="ECO:0000313" key="2">
    <source>
        <dbReference type="Proteomes" id="UP000237640"/>
    </source>
</evidence>
<keyword evidence="1" id="KW-0121">Carboxypeptidase</keyword>
<dbReference type="GO" id="GO:0004180">
    <property type="term" value="F:carboxypeptidase activity"/>
    <property type="evidence" value="ECO:0007669"/>
    <property type="project" value="UniProtKB-KW"/>
</dbReference>
<name>A0A2T0M6G4_9FLAO</name>
<reference evidence="1 2" key="1">
    <citation type="submission" date="2018-03" db="EMBL/GenBank/DDBJ databases">
        <title>Genomic Encyclopedia of Archaeal and Bacterial Type Strains, Phase II (KMG-II): from individual species to whole genera.</title>
        <authorList>
            <person name="Goeker M."/>
        </authorList>
    </citation>
    <scope>NUCLEOTIDE SEQUENCE [LARGE SCALE GENOMIC DNA]</scope>
    <source>
        <strain evidence="1 2">DSM 25027</strain>
    </source>
</reference>
<keyword evidence="1" id="KW-0378">Hydrolase</keyword>
<dbReference type="InterPro" id="IPR008969">
    <property type="entry name" value="CarboxyPept-like_regulatory"/>
</dbReference>
<sequence>MNSQVRFKCLPGLFFFLMVFTGISQKSRLLRGKIVSINNDIQNITIQNTNSKQATITKEDGSFSILVNLNDTLVFSAVQFKTRRLVVSKAIYNSNSVLIEMEEFVNQLDEVVVQPYNLSGNLNEDLGGLQLEKDVSAEALGLPNAEVRIISQSENKLKDADNGKYLYIVPLGIAFNVNKTLNRLSGRTKMLKNRVKLDEEYATIQEIENKYLDSVLISHLKIPNDRFHEFFYYCQMDDTFQEIQKRDDELVLWEFLLKKSKSYRLDNKLD</sequence>
<evidence type="ECO:0000313" key="1">
    <source>
        <dbReference type="EMBL" id="PRX53048.1"/>
    </source>
</evidence>
<dbReference type="Pfam" id="PF13715">
    <property type="entry name" value="CarbopepD_reg_2"/>
    <property type="match status" value="1"/>
</dbReference>
<protein>
    <submittedName>
        <fullName evidence="1">Carboxypeptidase-like protein</fullName>
    </submittedName>
</protein>
<gene>
    <name evidence="1" type="ORF">CLV81_3949</name>
</gene>
<keyword evidence="1" id="KW-0645">Protease</keyword>
<dbReference type="RefSeq" id="WP_106147755.1">
    <property type="nucleotide sequence ID" value="NZ_PVYX01000003.1"/>
</dbReference>
<dbReference type="AlphaFoldDB" id="A0A2T0M6G4"/>
<comment type="caution">
    <text evidence="1">The sequence shown here is derived from an EMBL/GenBank/DDBJ whole genome shotgun (WGS) entry which is preliminary data.</text>
</comment>
<dbReference type="Proteomes" id="UP000237640">
    <property type="component" value="Unassembled WGS sequence"/>
</dbReference>
<keyword evidence="2" id="KW-1185">Reference proteome</keyword>
<dbReference type="OrthoDB" id="1417583at2"/>
<dbReference type="EMBL" id="PVYX01000003">
    <property type="protein sequence ID" value="PRX53048.1"/>
    <property type="molecule type" value="Genomic_DNA"/>
</dbReference>
<proteinExistence type="predicted"/>
<organism evidence="1 2">
    <name type="scientific">Flagellimonas meridianipacifica</name>
    <dbReference type="NCBI Taxonomy" id="1080225"/>
    <lineage>
        <taxon>Bacteria</taxon>
        <taxon>Pseudomonadati</taxon>
        <taxon>Bacteroidota</taxon>
        <taxon>Flavobacteriia</taxon>
        <taxon>Flavobacteriales</taxon>
        <taxon>Flavobacteriaceae</taxon>
        <taxon>Flagellimonas</taxon>
    </lineage>
</organism>
<dbReference type="SUPFAM" id="SSF49464">
    <property type="entry name" value="Carboxypeptidase regulatory domain-like"/>
    <property type="match status" value="1"/>
</dbReference>